<evidence type="ECO:0000256" key="1">
    <source>
        <dbReference type="ARBA" id="ARBA00022612"/>
    </source>
</evidence>
<dbReference type="Pfam" id="PF25209">
    <property type="entry name" value="Phage_capsid_4"/>
    <property type="match status" value="1"/>
</dbReference>
<keyword evidence="2" id="KW-0645">Protease</keyword>
<reference evidence="6 7" key="1">
    <citation type="submission" date="2020-02" db="EMBL/GenBank/DDBJ databases">
        <authorList>
            <person name="Hogendoorn C."/>
        </authorList>
    </citation>
    <scope>NUCLEOTIDE SEQUENCE [LARGE SCALE GENOMIC DNA]</scope>
    <source>
        <strain evidence="6">METHB21</strain>
    </source>
</reference>
<evidence type="ECO:0000256" key="4">
    <source>
        <dbReference type="SAM" id="MobiDB-lite"/>
    </source>
</evidence>
<organism evidence="6 7">
    <name type="scientific">Candidatus Methylobacter favarea</name>
    <dbReference type="NCBI Taxonomy" id="2707345"/>
    <lineage>
        <taxon>Bacteria</taxon>
        <taxon>Pseudomonadati</taxon>
        <taxon>Pseudomonadota</taxon>
        <taxon>Gammaproteobacteria</taxon>
        <taxon>Methylococcales</taxon>
        <taxon>Methylococcaceae</taxon>
        <taxon>Methylobacter</taxon>
    </lineage>
</organism>
<evidence type="ECO:0000256" key="2">
    <source>
        <dbReference type="ARBA" id="ARBA00022670"/>
    </source>
</evidence>
<gene>
    <name evidence="6" type="ORF">METHB2_160046</name>
</gene>
<dbReference type="GO" id="GO:0008233">
    <property type="term" value="F:peptidase activity"/>
    <property type="evidence" value="ECO:0007669"/>
    <property type="project" value="UniProtKB-KW"/>
</dbReference>
<sequence>MKFKRQKPMSSHLLTATFTRAKADSETRSVPAVLSTETPVKRGDYQEILAHKTDSVDLSRFPLPVLVGHDSDKINIGIAENPIIDGGRLRADVRFGASEQARQLFEDVKSGIVRGLSVGYQWLDFIETGMTTTVTRWQPFEVSIIAIPADQNAGFYRGKTMPDQDQNTGADDAKTATPGDDNTHQRAIKKERERIARIRKFGQMSSTDEAVINDLIERGVGKDEAVEVMNEKWCARVDAETSRGDTGHYCHSRGAAHEDIRAAIVDGLLMRSGIPVEKPHAAAADFQSTSILEIAKILLRDRGDYGTNQSPAAILKRSMSTSDLPDLLSNVANKAMIAGFDGTETTHDAFVTFRQVADFKPQSRLALSAFESLLETHELGEVIYSALNEAKETYQIASYQRAISFSRQMLINDDLSQLTDMPARMGAAAKRKESDLVYSILTGSHIMADTIELFAAARGNLIANVLDAAGLSAAVSVLRKAKDIGGFGYLGLRPKWLVVGPDQEMAALQLLATLNNPTANAAAVPGSDFARINLIVEPRIESPSIWFLLGEGMERIEVGHLDANGISFESEQSFNDDATHMKVRLDAGAKALSPLAMVKSTGAG</sequence>
<keyword evidence="3" id="KW-0378">Hydrolase</keyword>
<dbReference type="AlphaFoldDB" id="A0A8S0XRG5"/>
<dbReference type="Pfam" id="PF04586">
    <property type="entry name" value="Peptidase_S78"/>
    <property type="match status" value="1"/>
</dbReference>
<evidence type="ECO:0000313" key="6">
    <source>
        <dbReference type="EMBL" id="CAA9889979.1"/>
    </source>
</evidence>
<feature type="domain" description="Prohead serine protease" evidence="5">
    <location>
        <begin position="54"/>
        <end position="153"/>
    </location>
</feature>
<protein>
    <submittedName>
        <fullName evidence="6">Putative Peptidase U35, phage prohead HK97</fullName>
    </submittedName>
</protein>
<evidence type="ECO:0000259" key="5">
    <source>
        <dbReference type="Pfam" id="PF04586"/>
    </source>
</evidence>
<proteinExistence type="predicted"/>
<comment type="caution">
    <text evidence="6">The sequence shown here is derived from an EMBL/GenBank/DDBJ whole genome shotgun (WGS) entry which is preliminary data.</text>
</comment>
<name>A0A8S0XRG5_9GAMM</name>
<dbReference type="Proteomes" id="UP000494216">
    <property type="component" value="Unassembled WGS sequence"/>
</dbReference>
<feature type="region of interest" description="Disordered" evidence="4">
    <location>
        <begin position="158"/>
        <end position="186"/>
    </location>
</feature>
<dbReference type="GO" id="GO:0006508">
    <property type="term" value="P:proteolysis"/>
    <property type="evidence" value="ECO:0007669"/>
    <property type="project" value="UniProtKB-KW"/>
</dbReference>
<evidence type="ECO:0000313" key="7">
    <source>
        <dbReference type="Proteomes" id="UP000494216"/>
    </source>
</evidence>
<dbReference type="EMBL" id="CADCXN010000043">
    <property type="protein sequence ID" value="CAA9889979.1"/>
    <property type="molecule type" value="Genomic_DNA"/>
</dbReference>
<dbReference type="InterPro" id="IPR054613">
    <property type="entry name" value="Peptidase_S78_dom"/>
</dbReference>
<keyword evidence="1" id="KW-1188">Viral release from host cell</keyword>
<accession>A0A8S0XRG5</accession>
<evidence type="ECO:0000256" key="3">
    <source>
        <dbReference type="ARBA" id="ARBA00022801"/>
    </source>
</evidence>
<keyword evidence="7" id="KW-1185">Reference proteome</keyword>